<evidence type="ECO:0000259" key="4">
    <source>
        <dbReference type="PROSITE" id="PS50043"/>
    </source>
</evidence>
<reference evidence="5 6" key="1">
    <citation type="submission" date="2019-12" db="EMBL/GenBank/DDBJ databases">
        <title>Genomic-based taxomic classification of the family Erythrobacteraceae.</title>
        <authorList>
            <person name="Xu L."/>
        </authorList>
    </citation>
    <scope>NUCLEOTIDE SEQUENCE [LARGE SCALE GENOMIC DNA]</scope>
    <source>
        <strain evidence="5 6">RC4-10-4</strain>
    </source>
</reference>
<dbReference type="PANTHER" id="PTHR44688:SF16">
    <property type="entry name" value="DNA-BINDING TRANSCRIPTIONAL ACTIVATOR DEVR_DOSR"/>
    <property type="match status" value="1"/>
</dbReference>
<dbReference type="Gene3D" id="1.10.10.10">
    <property type="entry name" value="Winged helix-like DNA-binding domain superfamily/Winged helix DNA-binding domain"/>
    <property type="match status" value="1"/>
</dbReference>
<proteinExistence type="predicted"/>
<dbReference type="GO" id="GO:0006355">
    <property type="term" value="P:regulation of DNA-templated transcription"/>
    <property type="evidence" value="ECO:0007669"/>
    <property type="project" value="InterPro"/>
</dbReference>
<comment type="caution">
    <text evidence="5">The sequence shown here is derived from an EMBL/GenBank/DDBJ whole genome shotgun (WGS) entry which is preliminary data.</text>
</comment>
<dbReference type="OrthoDB" id="9814495at2"/>
<dbReference type="RefSeq" id="WP_131453150.1">
    <property type="nucleotide sequence ID" value="NZ_BMJK01000001.1"/>
</dbReference>
<dbReference type="PANTHER" id="PTHR44688">
    <property type="entry name" value="DNA-BINDING TRANSCRIPTIONAL ACTIVATOR DEVR_DOSR"/>
    <property type="match status" value="1"/>
</dbReference>
<evidence type="ECO:0000256" key="1">
    <source>
        <dbReference type="ARBA" id="ARBA00023015"/>
    </source>
</evidence>
<evidence type="ECO:0000313" key="5">
    <source>
        <dbReference type="EMBL" id="MXO93863.1"/>
    </source>
</evidence>
<dbReference type="CDD" id="cd06170">
    <property type="entry name" value="LuxR_C_like"/>
    <property type="match status" value="1"/>
</dbReference>
<dbReference type="Pfam" id="PF00196">
    <property type="entry name" value="GerE"/>
    <property type="match status" value="1"/>
</dbReference>
<dbReference type="Proteomes" id="UP000460626">
    <property type="component" value="Unassembled WGS sequence"/>
</dbReference>
<evidence type="ECO:0000256" key="3">
    <source>
        <dbReference type="ARBA" id="ARBA00023163"/>
    </source>
</evidence>
<keyword evidence="2" id="KW-0238">DNA-binding</keyword>
<keyword evidence="3" id="KW-0804">Transcription</keyword>
<dbReference type="PROSITE" id="PS50043">
    <property type="entry name" value="HTH_LUXR_2"/>
    <property type="match status" value="1"/>
</dbReference>
<gene>
    <name evidence="5" type="ORF">GRI62_09605</name>
</gene>
<keyword evidence="6" id="KW-1185">Reference proteome</keyword>
<keyword evidence="1" id="KW-0805">Transcription regulation</keyword>
<evidence type="ECO:0000313" key="6">
    <source>
        <dbReference type="Proteomes" id="UP000460626"/>
    </source>
</evidence>
<feature type="domain" description="HTH luxR-type" evidence="4">
    <location>
        <begin position="140"/>
        <end position="205"/>
    </location>
</feature>
<dbReference type="GO" id="GO:0003677">
    <property type="term" value="F:DNA binding"/>
    <property type="evidence" value="ECO:0007669"/>
    <property type="project" value="UniProtKB-KW"/>
</dbReference>
<organism evidence="5 6">
    <name type="scientific">Aurantiacibacter arachoides</name>
    <dbReference type="NCBI Taxonomy" id="1850444"/>
    <lineage>
        <taxon>Bacteria</taxon>
        <taxon>Pseudomonadati</taxon>
        <taxon>Pseudomonadota</taxon>
        <taxon>Alphaproteobacteria</taxon>
        <taxon>Sphingomonadales</taxon>
        <taxon>Erythrobacteraceae</taxon>
        <taxon>Aurantiacibacter</taxon>
    </lineage>
</organism>
<name>A0A845A082_9SPHN</name>
<dbReference type="InterPro" id="IPR016032">
    <property type="entry name" value="Sig_transdc_resp-reg_C-effctor"/>
</dbReference>
<dbReference type="InterPro" id="IPR000792">
    <property type="entry name" value="Tscrpt_reg_LuxR_C"/>
</dbReference>
<dbReference type="AlphaFoldDB" id="A0A845A082"/>
<dbReference type="InterPro" id="IPR036388">
    <property type="entry name" value="WH-like_DNA-bd_sf"/>
</dbReference>
<dbReference type="SUPFAM" id="SSF46894">
    <property type="entry name" value="C-terminal effector domain of the bipartite response regulators"/>
    <property type="match status" value="1"/>
</dbReference>
<protein>
    <recommendedName>
        <fullName evidence="4">HTH luxR-type domain-containing protein</fullName>
    </recommendedName>
</protein>
<sequence length="226" mass="24741">MVEMISVAVVCHGALIRDAIIDTLVTDDISVAWSSDELGAPDASRSFVDVGIYVLGSGSEVHERQEAQHLLGFDVGNWIVLCDDKQNALCRTLLARDLPLAVAPIDLSRSDLRELVRLAARNRRLCVDSMCDRCPATIVNPLADVSLSTSQIQMMRYLAEGLSNKEIARIDHCSESLIKVRLRSLLEKLAVRNRTQAAVLAARSGLISGSREPGKKIGRPTLVNKR</sequence>
<evidence type="ECO:0000256" key="2">
    <source>
        <dbReference type="ARBA" id="ARBA00023125"/>
    </source>
</evidence>
<accession>A0A845A082</accession>
<dbReference type="SMART" id="SM00421">
    <property type="entry name" value="HTH_LUXR"/>
    <property type="match status" value="1"/>
</dbReference>
<dbReference type="EMBL" id="WTYH01000001">
    <property type="protein sequence ID" value="MXO93863.1"/>
    <property type="molecule type" value="Genomic_DNA"/>
</dbReference>